<name>K3Y3Z1_SETIT</name>
<dbReference type="AlphaFoldDB" id="K3Y3Z1"/>
<proteinExistence type="predicted"/>
<evidence type="ECO:0000313" key="1">
    <source>
        <dbReference type="EnsemblPlants" id="KQL11001"/>
    </source>
</evidence>
<reference evidence="1" key="2">
    <citation type="submission" date="2018-08" db="UniProtKB">
        <authorList>
            <consortium name="EnsemblPlants"/>
        </authorList>
    </citation>
    <scope>IDENTIFICATION</scope>
    <source>
        <strain evidence="1">Yugu1</strain>
    </source>
</reference>
<dbReference type="Gramene" id="KQL11001">
    <property type="protein sequence ID" value="KQL11001"/>
    <property type="gene ID" value="SETIT_008929mg"/>
</dbReference>
<dbReference type="HOGENOM" id="CLU_3351962_0_0_1"/>
<evidence type="ECO:0000313" key="2">
    <source>
        <dbReference type="Proteomes" id="UP000004995"/>
    </source>
</evidence>
<keyword evidence="2" id="KW-1185">Reference proteome</keyword>
<dbReference type="InParanoid" id="K3Y3Z1"/>
<protein>
    <submittedName>
        <fullName evidence="1">Uncharacterized protein</fullName>
    </submittedName>
</protein>
<dbReference type="Proteomes" id="UP000004995">
    <property type="component" value="Unassembled WGS sequence"/>
</dbReference>
<organism evidence="1 2">
    <name type="scientific">Setaria italica</name>
    <name type="common">Foxtail millet</name>
    <name type="synonym">Panicum italicum</name>
    <dbReference type="NCBI Taxonomy" id="4555"/>
    <lineage>
        <taxon>Eukaryota</taxon>
        <taxon>Viridiplantae</taxon>
        <taxon>Streptophyta</taxon>
        <taxon>Embryophyta</taxon>
        <taxon>Tracheophyta</taxon>
        <taxon>Spermatophyta</taxon>
        <taxon>Magnoliopsida</taxon>
        <taxon>Liliopsida</taxon>
        <taxon>Poales</taxon>
        <taxon>Poaceae</taxon>
        <taxon>PACMAD clade</taxon>
        <taxon>Panicoideae</taxon>
        <taxon>Panicodae</taxon>
        <taxon>Paniceae</taxon>
        <taxon>Cenchrinae</taxon>
        <taxon>Setaria</taxon>
    </lineage>
</organism>
<dbReference type="EnsemblPlants" id="KQL11001">
    <property type="protein sequence ID" value="KQL11001"/>
    <property type="gene ID" value="SETIT_008929mg"/>
</dbReference>
<dbReference type="EMBL" id="AGNK02002556">
    <property type="status" value="NOT_ANNOTATED_CDS"/>
    <property type="molecule type" value="Genomic_DNA"/>
</dbReference>
<sequence>MPRCCYLFLYDFPTSFTSMLQTETPIYSIIFIKGKTR</sequence>
<accession>K3Y3Z1</accession>
<reference evidence="2" key="1">
    <citation type="journal article" date="2012" name="Nat. Biotechnol.">
        <title>Reference genome sequence of the model plant Setaria.</title>
        <authorList>
            <person name="Bennetzen J.L."/>
            <person name="Schmutz J."/>
            <person name="Wang H."/>
            <person name="Percifield R."/>
            <person name="Hawkins J."/>
            <person name="Pontaroli A.C."/>
            <person name="Estep M."/>
            <person name="Feng L."/>
            <person name="Vaughn J.N."/>
            <person name="Grimwood J."/>
            <person name="Jenkins J."/>
            <person name="Barry K."/>
            <person name="Lindquist E."/>
            <person name="Hellsten U."/>
            <person name="Deshpande S."/>
            <person name="Wang X."/>
            <person name="Wu X."/>
            <person name="Mitros T."/>
            <person name="Triplett J."/>
            <person name="Yang X."/>
            <person name="Ye C.Y."/>
            <person name="Mauro-Herrera M."/>
            <person name="Wang L."/>
            <person name="Li P."/>
            <person name="Sharma M."/>
            <person name="Sharma R."/>
            <person name="Ronald P.C."/>
            <person name="Panaud O."/>
            <person name="Kellogg E.A."/>
            <person name="Brutnell T.P."/>
            <person name="Doust A.N."/>
            <person name="Tuskan G.A."/>
            <person name="Rokhsar D."/>
            <person name="Devos K.M."/>
        </authorList>
    </citation>
    <scope>NUCLEOTIDE SEQUENCE [LARGE SCALE GENOMIC DNA]</scope>
    <source>
        <strain evidence="2">cv. Yugu1</strain>
    </source>
</reference>